<name>A0A0N4YZG8_NIPBR</name>
<reference evidence="1" key="1">
    <citation type="submission" date="2017-02" db="UniProtKB">
        <authorList>
            <consortium name="WormBaseParasite"/>
        </authorList>
    </citation>
    <scope>IDENTIFICATION</scope>
</reference>
<proteinExistence type="predicted"/>
<accession>A0A0N4YZG8</accession>
<dbReference type="WBParaSite" id="NBR_0002264001-mRNA-1">
    <property type="protein sequence ID" value="NBR_0002264001-mRNA-1"/>
    <property type="gene ID" value="NBR_0002264001"/>
</dbReference>
<evidence type="ECO:0000313" key="1">
    <source>
        <dbReference type="WBParaSite" id="NBR_0002264001-mRNA-1"/>
    </source>
</evidence>
<organism evidence="1">
    <name type="scientific">Nippostrongylus brasiliensis</name>
    <name type="common">Rat hookworm</name>
    <dbReference type="NCBI Taxonomy" id="27835"/>
    <lineage>
        <taxon>Eukaryota</taxon>
        <taxon>Metazoa</taxon>
        <taxon>Ecdysozoa</taxon>
        <taxon>Nematoda</taxon>
        <taxon>Chromadorea</taxon>
        <taxon>Rhabditida</taxon>
        <taxon>Rhabditina</taxon>
        <taxon>Rhabditomorpha</taxon>
        <taxon>Strongyloidea</taxon>
        <taxon>Heligmosomidae</taxon>
        <taxon>Nippostrongylus</taxon>
    </lineage>
</organism>
<protein>
    <submittedName>
        <fullName evidence="1">SCY1-like protein 2</fullName>
    </submittedName>
</protein>
<dbReference type="AlphaFoldDB" id="A0A0N4YZG8"/>
<sequence length="188" mass="20791">LNEFVFTIVFQWYSKINLYFSHVPLFLVRTKCDLRTNGIKYVFFETLAALKTKKETDPGVDLANSMTPLQGVAAVLSRLGSSGPLLKQIVVNVRECIANPAAFPDMKESDALQIDSYLPFSLFGTTPTTAVNKLAIEDDLAVEKTQSDTSICSITPPAFCLTIKSASNESHISSEEMDEEKLLLEKEC</sequence>